<evidence type="ECO:0000313" key="2">
    <source>
        <dbReference type="EMBL" id="KAL2466364.1"/>
    </source>
</evidence>
<comment type="caution">
    <text evidence="2">The sequence shown here is derived from an EMBL/GenBank/DDBJ whole genome shotgun (WGS) entry which is preliminary data.</text>
</comment>
<keyword evidence="3" id="KW-1185">Reference proteome</keyword>
<dbReference type="EMBL" id="JBFOLK010000013">
    <property type="protein sequence ID" value="KAL2466364.1"/>
    <property type="molecule type" value="Genomic_DNA"/>
</dbReference>
<dbReference type="PANTHER" id="PTHR35046">
    <property type="entry name" value="ZINC KNUCKLE (CCHC-TYPE) FAMILY PROTEIN"/>
    <property type="match status" value="1"/>
</dbReference>
<evidence type="ECO:0000313" key="3">
    <source>
        <dbReference type="Proteomes" id="UP001604336"/>
    </source>
</evidence>
<keyword evidence="2" id="KW-0548">Nucleotidyltransferase</keyword>
<name>A0ABD1PRV8_9LAMI</name>
<proteinExistence type="predicted"/>
<organism evidence="2 3">
    <name type="scientific">Abeliophyllum distichum</name>
    <dbReference type="NCBI Taxonomy" id="126358"/>
    <lineage>
        <taxon>Eukaryota</taxon>
        <taxon>Viridiplantae</taxon>
        <taxon>Streptophyta</taxon>
        <taxon>Embryophyta</taxon>
        <taxon>Tracheophyta</taxon>
        <taxon>Spermatophyta</taxon>
        <taxon>Magnoliopsida</taxon>
        <taxon>eudicotyledons</taxon>
        <taxon>Gunneridae</taxon>
        <taxon>Pentapetalae</taxon>
        <taxon>asterids</taxon>
        <taxon>lamiids</taxon>
        <taxon>Lamiales</taxon>
        <taxon>Oleaceae</taxon>
        <taxon>Forsythieae</taxon>
        <taxon>Abeliophyllum</taxon>
    </lineage>
</organism>
<feature type="region of interest" description="Disordered" evidence="1">
    <location>
        <begin position="68"/>
        <end position="88"/>
    </location>
</feature>
<keyword evidence="2" id="KW-0808">Transferase</keyword>
<reference evidence="3" key="1">
    <citation type="submission" date="2024-07" db="EMBL/GenBank/DDBJ databases">
        <title>Two chromosome-level genome assemblies of Korean endemic species Abeliophyllum distichum and Forsythia ovata (Oleaceae).</title>
        <authorList>
            <person name="Jang H."/>
        </authorList>
    </citation>
    <scope>NUCLEOTIDE SEQUENCE [LARGE SCALE GENOMIC DNA]</scope>
</reference>
<evidence type="ECO:0000256" key="1">
    <source>
        <dbReference type="SAM" id="MobiDB-lite"/>
    </source>
</evidence>
<accession>A0ABD1PRV8</accession>
<protein>
    <submittedName>
        <fullName evidence="2">RNA-directed DNA polymerase</fullName>
    </submittedName>
</protein>
<dbReference type="Proteomes" id="UP001604336">
    <property type="component" value="Unassembled WGS sequence"/>
</dbReference>
<dbReference type="PANTHER" id="PTHR35046:SF9">
    <property type="entry name" value="RNA-DIRECTED DNA POLYMERASE"/>
    <property type="match status" value="1"/>
</dbReference>
<dbReference type="GO" id="GO:0003964">
    <property type="term" value="F:RNA-directed DNA polymerase activity"/>
    <property type="evidence" value="ECO:0007669"/>
    <property type="project" value="UniProtKB-KW"/>
</dbReference>
<keyword evidence="2" id="KW-0695">RNA-directed DNA polymerase</keyword>
<sequence length="175" mass="20190">MLGNRIRRDHNPMAKFEDEDDYNYIAEMGRMRRRGDMYERAPRGGDYKGHDGVDRNIENIKMKILSFQGDTEPPKKKEDVTSNNKLKSDFQPSKNWDIKCFKRLGSGNNASQCPNKRVLILRDNGEVETEDVSDSDEMLELEDNGVKYPVDGEVLFARHALHAQIKVDDLDIQEV</sequence>
<dbReference type="AlphaFoldDB" id="A0ABD1PRV8"/>
<gene>
    <name evidence="2" type="ORF">Adt_42215</name>
</gene>